<dbReference type="SUPFAM" id="SSF81296">
    <property type="entry name" value="E set domains"/>
    <property type="match status" value="1"/>
</dbReference>
<evidence type="ECO:0000313" key="3">
    <source>
        <dbReference type="EMBL" id="QJB03748.1"/>
    </source>
</evidence>
<dbReference type="Gene3D" id="2.60.40.10">
    <property type="entry name" value="Immunoglobulins"/>
    <property type="match status" value="1"/>
</dbReference>
<protein>
    <submittedName>
        <fullName evidence="3">Putative cytochrome c</fullName>
    </submittedName>
</protein>
<name>A0A6M3M918_9ZZZZ</name>
<dbReference type="GO" id="GO:0016491">
    <property type="term" value="F:oxidoreductase activity"/>
    <property type="evidence" value="ECO:0007669"/>
    <property type="project" value="TreeGrafter"/>
</dbReference>
<reference evidence="3" key="1">
    <citation type="submission" date="2020-03" db="EMBL/GenBank/DDBJ databases">
        <title>The deep terrestrial virosphere.</title>
        <authorList>
            <person name="Holmfeldt K."/>
            <person name="Nilsson E."/>
            <person name="Simone D."/>
            <person name="Lopez-Fernandez M."/>
            <person name="Wu X."/>
            <person name="de Brujin I."/>
            <person name="Lundin D."/>
            <person name="Andersson A."/>
            <person name="Bertilsson S."/>
            <person name="Dopson M."/>
        </authorList>
    </citation>
    <scope>NUCLEOTIDE SEQUENCE</scope>
    <source>
        <strain evidence="3">MM171B00554</strain>
    </source>
</reference>
<dbReference type="Gene3D" id="3.90.10.10">
    <property type="entry name" value="Cytochrome C3"/>
    <property type="match status" value="1"/>
</dbReference>
<gene>
    <name evidence="3" type="ORF">MM171B00554_0009</name>
</gene>
<dbReference type="InterPro" id="IPR051829">
    <property type="entry name" value="Multiheme_Cytochr_ET"/>
</dbReference>
<dbReference type="PANTHER" id="PTHR35038:SF6">
    <property type="entry name" value="SURFACE LOCALIZED DECAHEME CYTOCHROME C LIPOPROTEIN"/>
    <property type="match status" value="1"/>
</dbReference>
<dbReference type="InterPro" id="IPR013783">
    <property type="entry name" value="Ig-like_fold"/>
</dbReference>
<sequence>MKMKYIAVAILFIGLVGLAGALVPPPPANQLLGIYDTTVNNFNETICRGCHTSGLPDRHHILTGPPTYEYGCQDCHPTLPGGGILIDRNCIACHNGSAFYGDPGTIAGKPHHNTTQAQSLACEFCHGSVIDNTNDGHYIPTYAQSLVTPDTSFKVKNATTGKKWGGCEACHEPSAIGPGVPLTIVANVDSHHSEIVGVTQGISCLTCHNTTSGTINIRSCEQCHGVKSLHNIQYNYNGTKGVLGYGHLGANWDCNGCHAWYVAGSAPLEAEKVPALSSLTPSRFEAGKAAVVTLTGSNFLQSGYSTVLVVQGTSYTPATLTDTSLTVNIPALAAGVHETKVMVGTASSKLTSLTVYTKATILKATLRSGTITIIGSGLGTIPSVNPQYYVTIKKTDGTTYYSDSITSWKGSQIKAKNTRAAIGDTVTVTRADGTGSASKTISKR</sequence>
<accession>A0A6M3M918</accession>
<dbReference type="EMBL" id="MT143859">
    <property type="protein sequence ID" value="QJB03748.1"/>
    <property type="molecule type" value="Genomic_DNA"/>
</dbReference>
<dbReference type="AlphaFoldDB" id="A0A6M3M918"/>
<dbReference type="CDD" id="cd00102">
    <property type="entry name" value="IPT"/>
    <property type="match status" value="1"/>
</dbReference>
<organism evidence="3">
    <name type="scientific">viral metagenome</name>
    <dbReference type="NCBI Taxonomy" id="1070528"/>
    <lineage>
        <taxon>unclassified sequences</taxon>
        <taxon>metagenomes</taxon>
        <taxon>organismal metagenomes</taxon>
    </lineage>
</organism>
<dbReference type="Pfam" id="PF01833">
    <property type="entry name" value="TIG"/>
    <property type="match status" value="1"/>
</dbReference>
<dbReference type="InterPro" id="IPR036280">
    <property type="entry name" value="Multihaem_cyt_sf"/>
</dbReference>
<feature type="domain" description="IPT/TIG" evidence="2">
    <location>
        <begin position="274"/>
        <end position="352"/>
    </location>
</feature>
<dbReference type="SUPFAM" id="SSF48695">
    <property type="entry name" value="Multiheme cytochromes"/>
    <property type="match status" value="1"/>
</dbReference>
<proteinExistence type="predicted"/>
<keyword evidence="1" id="KW-0732">Signal</keyword>
<evidence type="ECO:0000259" key="2">
    <source>
        <dbReference type="Pfam" id="PF01833"/>
    </source>
</evidence>
<evidence type="ECO:0000256" key="1">
    <source>
        <dbReference type="ARBA" id="ARBA00022729"/>
    </source>
</evidence>
<dbReference type="InterPro" id="IPR002909">
    <property type="entry name" value="IPT_dom"/>
</dbReference>
<dbReference type="PANTHER" id="PTHR35038">
    <property type="entry name" value="DISSIMILATORY SULFITE REDUCTASE SIRA"/>
    <property type="match status" value="1"/>
</dbReference>
<dbReference type="InterPro" id="IPR014756">
    <property type="entry name" value="Ig_E-set"/>
</dbReference>